<feature type="binding site" evidence="12">
    <location>
        <position position="289"/>
    </location>
    <ligand>
        <name>S-adenosyl-L-methionine</name>
        <dbReference type="ChEBI" id="CHEBI:59789"/>
    </ligand>
</feature>
<dbReference type="HOGENOM" id="CLU_029101_0_1_9"/>
<dbReference type="GO" id="GO:0019843">
    <property type="term" value="F:rRNA binding"/>
    <property type="evidence" value="ECO:0007669"/>
    <property type="project" value="UniProtKB-UniRule"/>
</dbReference>
<dbReference type="GO" id="GO:0000049">
    <property type="term" value="F:tRNA binding"/>
    <property type="evidence" value="ECO:0007669"/>
    <property type="project" value="UniProtKB-UniRule"/>
</dbReference>
<comment type="cofactor">
    <cofactor evidence="12">
        <name>[4Fe-4S] cluster</name>
        <dbReference type="ChEBI" id="CHEBI:49883"/>
    </cofactor>
    <text evidence="12">Binds 1 [4Fe-4S] cluster. The cluster is coordinated with 3 cysteines and an exchangeable S-adenosyl-L-methionine.</text>
</comment>
<dbReference type="FunFam" id="3.20.20.70:FF:000014">
    <property type="entry name" value="Probable dual-specificity RNA methyltransferase RlmN"/>
    <property type="match status" value="1"/>
</dbReference>
<dbReference type="HAMAP" id="MF_01849">
    <property type="entry name" value="RNA_methyltr_RlmN"/>
    <property type="match status" value="1"/>
</dbReference>
<evidence type="ECO:0000256" key="3">
    <source>
        <dbReference type="ARBA" id="ARBA00022490"/>
    </source>
</evidence>
<keyword evidence="3 12" id="KW-0963">Cytoplasm</keyword>
<dbReference type="InterPro" id="IPR027492">
    <property type="entry name" value="RNA_MTrfase_RlmN"/>
</dbReference>
<feature type="domain" description="Radical SAM core" evidence="13">
    <location>
        <begin position="97"/>
        <end position="327"/>
    </location>
</feature>
<dbReference type="GO" id="GO:0030488">
    <property type="term" value="P:tRNA methylation"/>
    <property type="evidence" value="ECO:0007669"/>
    <property type="project" value="UniProtKB-UniRule"/>
</dbReference>
<dbReference type="eggNOG" id="COG0820">
    <property type="taxonomic scope" value="Bacteria"/>
</dbReference>
<dbReference type="InterPro" id="IPR004383">
    <property type="entry name" value="rRNA_lsu_MTrfase_RlmN/Cfr"/>
</dbReference>
<dbReference type="PROSITE" id="PS51918">
    <property type="entry name" value="RADICAL_SAM"/>
    <property type="match status" value="1"/>
</dbReference>
<keyword evidence="9 12" id="KW-0479">Metal-binding</keyword>
<sequence length="344" mass="39260">MEDLKKLDFKEISHVIENLKEPAYRVKQIYEWIHIKHISDFKEMNNVPSELKKKLAKEYYISGLKEVMFKESPIDGTRKYLFKLDDGNIIESVFMRYKHGNSVCISSQVGCRMGCTFCASTLGGLVRNLTNAEMLAQVYSIGRSVGERISNIVIMGVGEPMDNYENIVSFVHMISDIHGLNISQRNITISTCGIVPQIKKLADEKLSVTLALSLHAPDNITRKRLMPVAEIYDINEVLDACSYYFKKTGRRVSFEYALVAGVNDSKQEAYKLIKLIKNQKAHVNLIPVNPIEERQYRQSDKKKAEDFKNLLLKAGINTTIRREMGRDIDGACGQLRRHYEDGII</sequence>
<evidence type="ECO:0000256" key="5">
    <source>
        <dbReference type="ARBA" id="ARBA00022603"/>
    </source>
</evidence>
<keyword evidence="11 12" id="KW-0411">Iron-sulfur</keyword>
<evidence type="ECO:0000256" key="6">
    <source>
        <dbReference type="ARBA" id="ARBA00022679"/>
    </source>
</evidence>
<dbReference type="RefSeq" id="WP_005540196.1">
    <property type="nucleotide sequence ID" value="NZ_JH378831.1"/>
</dbReference>
<evidence type="ECO:0000256" key="10">
    <source>
        <dbReference type="ARBA" id="ARBA00023004"/>
    </source>
</evidence>
<dbReference type="EMBL" id="ACZL01000015">
    <property type="protein sequence ID" value="EHI55856.1"/>
    <property type="molecule type" value="Genomic_DNA"/>
</dbReference>
<evidence type="ECO:0000313" key="15">
    <source>
        <dbReference type="Proteomes" id="UP000003011"/>
    </source>
</evidence>
<feature type="binding site" evidence="12">
    <location>
        <begin position="158"/>
        <end position="159"/>
    </location>
    <ligand>
        <name>S-adenosyl-L-methionine</name>
        <dbReference type="ChEBI" id="CHEBI:59789"/>
    </ligand>
</feature>
<evidence type="ECO:0000256" key="12">
    <source>
        <dbReference type="HAMAP-Rule" id="MF_01849"/>
    </source>
</evidence>
<keyword evidence="8 12" id="KW-0819">tRNA processing</keyword>
<name>G5GH59_9FIRM</name>
<comment type="function">
    <text evidence="12">Specifically methylates position 2 of adenine 2503 in 23S rRNA and position 2 of adenine 37 in tRNAs.</text>
</comment>
<reference evidence="14 15" key="1">
    <citation type="submission" date="2011-08" db="EMBL/GenBank/DDBJ databases">
        <title>The Genome Sequence of Johnsonella ignava ATCC 51276.</title>
        <authorList>
            <consortium name="The Broad Institute Genome Sequencing Platform"/>
            <person name="Earl A."/>
            <person name="Ward D."/>
            <person name="Feldgarden M."/>
            <person name="Gevers D."/>
            <person name="Izard J."/>
            <person name="Blanton J.M."/>
            <person name="Baranova O.V."/>
            <person name="Dewhirst F.E."/>
            <person name="Young S.K."/>
            <person name="Zeng Q."/>
            <person name="Gargeya S."/>
            <person name="Fitzgerald M."/>
            <person name="Haas B."/>
            <person name="Abouelleil A."/>
            <person name="Alvarado L."/>
            <person name="Arachchi H.M."/>
            <person name="Berlin A."/>
            <person name="Brown A."/>
            <person name="Chapman S.B."/>
            <person name="Chen Z."/>
            <person name="Dunbar C."/>
            <person name="Freedman E."/>
            <person name="Gearin G."/>
            <person name="Gellesch M."/>
            <person name="Goldberg J."/>
            <person name="Griggs A."/>
            <person name="Gujja S."/>
            <person name="Heiman D."/>
            <person name="Howarth C."/>
            <person name="Larson L."/>
            <person name="Lui A."/>
            <person name="MacDonald P.J.P."/>
            <person name="Montmayeur A."/>
            <person name="Murphy C."/>
            <person name="Neiman D."/>
            <person name="Pearson M."/>
            <person name="Priest M."/>
            <person name="Roberts A."/>
            <person name="Saif S."/>
            <person name="Shea T."/>
            <person name="Shenoy N."/>
            <person name="Sisk P."/>
            <person name="Stolte C."/>
            <person name="Sykes S."/>
            <person name="Wortman J."/>
            <person name="Nusbaum C."/>
            <person name="Birren B."/>
        </authorList>
    </citation>
    <scope>NUCLEOTIDE SEQUENCE [LARGE SCALE GENOMIC DNA]</scope>
    <source>
        <strain evidence="14 15">ATCC 51276</strain>
    </source>
</reference>
<feature type="binding site" evidence="12">
    <location>
        <position position="118"/>
    </location>
    <ligand>
        <name>[4Fe-4S] cluster</name>
        <dbReference type="ChEBI" id="CHEBI:49883"/>
        <note>4Fe-4S-S-AdoMet</note>
    </ligand>
</feature>
<keyword evidence="7 12" id="KW-0949">S-adenosyl-L-methionine</keyword>
<accession>G5GH59</accession>
<dbReference type="SFLD" id="SFLDG01062">
    <property type="entry name" value="methyltransferase_(Class_A)"/>
    <property type="match status" value="1"/>
</dbReference>
<comment type="subcellular location">
    <subcellularLocation>
        <location evidence="1 12">Cytoplasm</location>
    </subcellularLocation>
</comment>
<dbReference type="STRING" id="679200.HMPREF9333_00899"/>
<keyword evidence="5 12" id="KW-0489">Methyltransferase</keyword>
<dbReference type="InterPro" id="IPR013785">
    <property type="entry name" value="Aldolase_TIM"/>
</dbReference>
<dbReference type="SUPFAM" id="SSF102114">
    <property type="entry name" value="Radical SAM enzymes"/>
    <property type="match status" value="1"/>
</dbReference>
<dbReference type="EC" id="2.1.1.192" evidence="12"/>
<dbReference type="InterPro" id="IPR048641">
    <property type="entry name" value="RlmN_N"/>
</dbReference>
<dbReference type="PANTHER" id="PTHR30544">
    <property type="entry name" value="23S RRNA METHYLTRANSFERASE"/>
    <property type="match status" value="1"/>
</dbReference>
<dbReference type="InterPro" id="IPR007197">
    <property type="entry name" value="rSAM"/>
</dbReference>
<feature type="active site" description="Proton acceptor" evidence="12">
    <location>
        <position position="91"/>
    </location>
</feature>
<dbReference type="Pfam" id="PF21016">
    <property type="entry name" value="RlmN_N"/>
    <property type="match status" value="1"/>
</dbReference>
<evidence type="ECO:0000313" key="14">
    <source>
        <dbReference type="EMBL" id="EHI55856.1"/>
    </source>
</evidence>
<keyword evidence="10 12" id="KW-0408">Iron</keyword>
<dbReference type="NCBIfam" id="TIGR00048">
    <property type="entry name" value="rRNA_mod_RlmN"/>
    <property type="match status" value="1"/>
</dbReference>
<evidence type="ECO:0000256" key="9">
    <source>
        <dbReference type="ARBA" id="ARBA00022723"/>
    </source>
</evidence>
<dbReference type="GO" id="GO:0002935">
    <property type="term" value="F:tRNA (adenine(37)-C2)-methyltransferase activity"/>
    <property type="evidence" value="ECO:0007669"/>
    <property type="project" value="UniProtKB-UniRule"/>
</dbReference>
<feature type="active site" description="S-methylcysteine intermediate" evidence="12">
    <location>
        <position position="332"/>
    </location>
</feature>
<comment type="similarity">
    <text evidence="12">Belongs to the radical SAM superfamily. RlmN family.</text>
</comment>
<protein>
    <recommendedName>
        <fullName evidence="12">Probable dual-specificity RNA methyltransferase RlmN</fullName>
        <ecNumber evidence="12">2.1.1.192</ecNumber>
    </recommendedName>
    <alternativeName>
        <fullName evidence="12">23S rRNA (adenine(2503)-C(2))-methyltransferase</fullName>
    </alternativeName>
    <alternativeName>
        <fullName evidence="12">23S rRNA m2A2503 methyltransferase</fullName>
    </alternativeName>
    <alternativeName>
        <fullName evidence="12">Ribosomal RNA large subunit methyltransferase N</fullName>
    </alternativeName>
    <alternativeName>
        <fullName evidence="12">tRNA (adenine(37)-C(2))-methyltransferase</fullName>
    </alternativeName>
    <alternativeName>
        <fullName evidence="12">tRNA m2A37 methyltransferase</fullName>
    </alternativeName>
</protein>
<keyword evidence="2 12" id="KW-0004">4Fe-4S</keyword>
<gene>
    <name evidence="12" type="primary">rlmN</name>
    <name evidence="14" type="ORF">HMPREF9333_00899</name>
</gene>
<evidence type="ECO:0000256" key="7">
    <source>
        <dbReference type="ARBA" id="ARBA00022691"/>
    </source>
</evidence>
<dbReference type="GO" id="GO:0005737">
    <property type="term" value="C:cytoplasm"/>
    <property type="evidence" value="ECO:0007669"/>
    <property type="project" value="UniProtKB-SubCell"/>
</dbReference>
<keyword evidence="12" id="KW-1015">Disulfide bond</keyword>
<dbReference type="Proteomes" id="UP000003011">
    <property type="component" value="Unassembled WGS sequence"/>
</dbReference>
<dbReference type="InterPro" id="IPR058240">
    <property type="entry name" value="rSAM_sf"/>
</dbReference>
<keyword evidence="4 12" id="KW-0698">rRNA processing</keyword>
<dbReference type="PATRIC" id="fig|679200.3.peg.949"/>
<proteinExistence type="inferred from homology"/>
<evidence type="ECO:0000256" key="8">
    <source>
        <dbReference type="ARBA" id="ARBA00022694"/>
    </source>
</evidence>
<comment type="caution">
    <text evidence="14">The sequence shown here is derived from an EMBL/GenBank/DDBJ whole genome shotgun (WGS) entry which is preliminary data.</text>
</comment>
<dbReference type="AlphaFoldDB" id="G5GH59"/>
<dbReference type="SFLD" id="SFLDS00029">
    <property type="entry name" value="Radical_SAM"/>
    <property type="match status" value="1"/>
</dbReference>
<dbReference type="PANTHER" id="PTHR30544:SF5">
    <property type="entry name" value="RADICAL SAM CORE DOMAIN-CONTAINING PROTEIN"/>
    <property type="match status" value="1"/>
</dbReference>
<feature type="binding site" evidence="12">
    <location>
        <begin position="213"/>
        <end position="215"/>
    </location>
    <ligand>
        <name>S-adenosyl-L-methionine</name>
        <dbReference type="ChEBI" id="CHEBI:59789"/>
    </ligand>
</feature>
<feature type="binding site" evidence="12">
    <location>
        <position position="115"/>
    </location>
    <ligand>
        <name>[4Fe-4S] cluster</name>
        <dbReference type="ChEBI" id="CHEBI:49883"/>
        <note>4Fe-4S-S-AdoMet</note>
    </ligand>
</feature>
<dbReference type="CDD" id="cd01335">
    <property type="entry name" value="Radical_SAM"/>
    <property type="match status" value="1"/>
</dbReference>
<comment type="catalytic activity">
    <reaction evidence="12">
        <text>adenosine(37) in tRNA + 2 reduced [2Fe-2S]-[ferredoxin] + 2 S-adenosyl-L-methionine = 2-methyladenosine(37) in tRNA + 5'-deoxyadenosine + L-methionine + 2 oxidized [2Fe-2S]-[ferredoxin] + S-adenosyl-L-homocysteine</text>
        <dbReference type="Rhea" id="RHEA:43332"/>
        <dbReference type="Rhea" id="RHEA-COMP:10000"/>
        <dbReference type="Rhea" id="RHEA-COMP:10001"/>
        <dbReference type="Rhea" id="RHEA-COMP:10162"/>
        <dbReference type="Rhea" id="RHEA-COMP:10485"/>
        <dbReference type="ChEBI" id="CHEBI:17319"/>
        <dbReference type="ChEBI" id="CHEBI:33737"/>
        <dbReference type="ChEBI" id="CHEBI:33738"/>
        <dbReference type="ChEBI" id="CHEBI:57844"/>
        <dbReference type="ChEBI" id="CHEBI:57856"/>
        <dbReference type="ChEBI" id="CHEBI:59789"/>
        <dbReference type="ChEBI" id="CHEBI:74411"/>
        <dbReference type="ChEBI" id="CHEBI:74497"/>
        <dbReference type="EC" id="2.1.1.192"/>
    </reaction>
</comment>
<feature type="binding site" evidence="12">
    <location>
        <position position="190"/>
    </location>
    <ligand>
        <name>S-adenosyl-L-methionine</name>
        <dbReference type="ChEBI" id="CHEBI:59789"/>
    </ligand>
</feature>
<dbReference type="GO" id="GO:0070040">
    <property type="term" value="F:rRNA (adenine(2503)-C2-)-methyltransferase activity"/>
    <property type="evidence" value="ECO:0007669"/>
    <property type="project" value="UniProtKB-UniRule"/>
</dbReference>
<organism evidence="14 15">
    <name type="scientific">Johnsonella ignava ATCC 51276</name>
    <dbReference type="NCBI Taxonomy" id="679200"/>
    <lineage>
        <taxon>Bacteria</taxon>
        <taxon>Bacillati</taxon>
        <taxon>Bacillota</taxon>
        <taxon>Clostridia</taxon>
        <taxon>Lachnospirales</taxon>
        <taxon>Lachnospiraceae</taxon>
        <taxon>Johnsonella</taxon>
    </lineage>
</organism>
<evidence type="ECO:0000256" key="11">
    <source>
        <dbReference type="ARBA" id="ARBA00023014"/>
    </source>
</evidence>
<dbReference type="Gene3D" id="3.20.20.70">
    <property type="entry name" value="Aldolase class I"/>
    <property type="match status" value="1"/>
</dbReference>
<dbReference type="Gene3D" id="1.10.150.530">
    <property type="match status" value="1"/>
</dbReference>
<evidence type="ECO:0000256" key="4">
    <source>
        <dbReference type="ARBA" id="ARBA00022552"/>
    </source>
</evidence>
<keyword evidence="6 12" id="KW-0808">Transferase</keyword>
<evidence type="ECO:0000256" key="1">
    <source>
        <dbReference type="ARBA" id="ARBA00004496"/>
    </source>
</evidence>
<dbReference type="GO" id="GO:0046872">
    <property type="term" value="F:metal ion binding"/>
    <property type="evidence" value="ECO:0007669"/>
    <property type="project" value="UniProtKB-KW"/>
</dbReference>
<dbReference type="SFLD" id="SFLDF00275">
    <property type="entry name" value="adenosine_C2_methyltransferase"/>
    <property type="match status" value="1"/>
</dbReference>
<dbReference type="Pfam" id="PF04055">
    <property type="entry name" value="Radical_SAM"/>
    <property type="match status" value="1"/>
</dbReference>
<dbReference type="PIRSF" id="PIRSF006004">
    <property type="entry name" value="CHP00048"/>
    <property type="match status" value="1"/>
</dbReference>
<evidence type="ECO:0000259" key="13">
    <source>
        <dbReference type="PROSITE" id="PS51918"/>
    </source>
</evidence>
<comment type="caution">
    <text evidence="12">Lacks conserved residue(s) required for the propagation of feature annotation.</text>
</comment>
<dbReference type="InterPro" id="IPR040072">
    <property type="entry name" value="Methyltransferase_A"/>
</dbReference>
<comment type="miscellaneous">
    <text evidence="12">Reaction proceeds by a ping-pong mechanism involving intermediate methylation of a conserved cysteine residue.</text>
</comment>
<feature type="binding site" evidence="12">
    <location>
        <position position="111"/>
    </location>
    <ligand>
        <name>[4Fe-4S] cluster</name>
        <dbReference type="ChEBI" id="CHEBI:49883"/>
        <note>4Fe-4S-S-AdoMet</note>
    </ligand>
</feature>
<evidence type="ECO:0000256" key="2">
    <source>
        <dbReference type="ARBA" id="ARBA00022485"/>
    </source>
</evidence>
<dbReference type="GO" id="GO:0051539">
    <property type="term" value="F:4 iron, 4 sulfur cluster binding"/>
    <property type="evidence" value="ECO:0007669"/>
    <property type="project" value="UniProtKB-UniRule"/>
</dbReference>
<keyword evidence="15" id="KW-1185">Reference proteome</keyword>
<dbReference type="GO" id="GO:0070475">
    <property type="term" value="P:rRNA base methylation"/>
    <property type="evidence" value="ECO:0007669"/>
    <property type="project" value="UniProtKB-UniRule"/>
</dbReference>
<comment type="catalytic activity">
    <reaction evidence="12">
        <text>adenosine(2503) in 23S rRNA + 2 reduced [2Fe-2S]-[ferredoxin] + 2 S-adenosyl-L-methionine = 2-methyladenosine(2503) in 23S rRNA + 5'-deoxyadenosine + L-methionine + 2 oxidized [2Fe-2S]-[ferredoxin] + S-adenosyl-L-homocysteine</text>
        <dbReference type="Rhea" id="RHEA:42916"/>
        <dbReference type="Rhea" id="RHEA-COMP:10000"/>
        <dbReference type="Rhea" id="RHEA-COMP:10001"/>
        <dbReference type="Rhea" id="RHEA-COMP:10152"/>
        <dbReference type="Rhea" id="RHEA-COMP:10282"/>
        <dbReference type="ChEBI" id="CHEBI:17319"/>
        <dbReference type="ChEBI" id="CHEBI:33737"/>
        <dbReference type="ChEBI" id="CHEBI:33738"/>
        <dbReference type="ChEBI" id="CHEBI:57844"/>
        <dbReference type="ChEBI" id="CHEBI:57856"/>
        <dbReference type="ChEBI" id="CHEBI:59789"/>
        <dbReference type="ChEBI" id="CHEBI:74411"/>
        <dbReference type="ChEBI" id="CHEBI:74497"/>
        <dbReference type="EC" id="2.1.1.192"/>
    </reaction>
</comment>
<dbReference type="OrthoDB" id="9793973at2"/>